<feature type="compositionally biased region" description="Basic and acidic residues" evidence="13">
    <location>
        <begin position="232"/>
        <end position="243"/>
    </location>
</feature>
<dbReference type="InterPro" id="IPR036942">
    <property type="entry name" value="Beta-barrel_TonB_sf"/>
</dbReference>
<dbReference type="PATRIC" id="fig|1172194.4.peg.102"/>
<dbReference type="PROSITE" id="PS52016">
    <property type="entry name" value="TONB_DEPENDENT_REC_3"/>
    <property type="match status" value="1"/>
</dbReference>
<evidence type="ECO:0000256" key="4">
    <source>
        <dbReference type="ARBA" id="ARBA00022452"/>
    </source>
</evidence>
<comment type="subcellular location">
    <subcellularLocation>
        <location evidence="1 11">Cell outer membrane</location>
        <topology evidence="1 11">Multi-pass membrane protein</topology>
    </subcellularLocation>
</comment>
<gene>
    <name evidence="17" type="ORF">WQQ_01040</name>
    <name evidence="18" type="ORF">WQQ_02910</name>
</gene>
<keyword evidence="7 12" id="KW-0798">TonB box</keyword>
<dbReference type="InterPro" id="IPR000531">
    <property type="entry name" value="Beta-barrel_TonB"/>
</dbReference>
<feature type="signal peptide" evidence="14">
    <location>
        <begin position="1"/>
        <end position="24"/>
    </location>
</feature>
<organism evidence="18 19">
    <name type="scientific">Hydrocarboniphaga effusa AP103</name>
    <dbReference type="NCBI Taxonomy" id="1172194"/>
    <lineage>
        <taxon>Bacteria</taxon>
        <taxon>Pseudomonadati</taxon>
        <taxon>Pseudomonadota</taxon>
        <taxon>Gammaproteobacteria</taxon>
        <taxon>Nevskiales</taxon>
        <taxon>Nevskiaceae</taxon>
        <taxon>Hydrocarboniphaga</taxon>
    </lineage>
</organism>
<feature type="domain" description="TonB-dependent receptor plug" evidence="16">
    <location>
        <begin position="52"/>
        <end position="154"/>
    </location>
</feature>
<evidence type="ECO:0000256" key="6">
    <source>
        <dbReference type="ARBA" id="ARBA00022729"/>
    </source>
</evidence>
<comment type="caution">
    <text evidence="18">The sequence shown here is derived from an EMBL/GenBank/DDBJ whole genome shotgun (WGS) entry which is preliminary data.</text>
</comment>
<evidence type="ECO:0000256" key="12">
    <source>
        <dbReference type="RuleBase" id="RU003357"/>
    </source>
</evidence>
<evidence type="ECO:0000256" key="13">
    <source>
        <dbReference type="SAM" id="MobiDB-lite"/>
    </source>
</evidence>
<keyword evidence="8 11" id="KW-0472">Membrane</keyword>
<evidence type="ECO:0000259" key="15">
    <source>
        <dbReference type="Pfam" id="PF00593"/>
    </source>
</evidence>
<dbReference type="Gene3D" id="2.170.130.10">
    <property type="entry name" value="TonB-dependent receptor, plug domain"/>
    <property type="match status" value="1"/>
</dbReference>
<evidence type="ECO:0000256" key="8">
    <source>
        <dbReference type="ARBA" id="ARBA00023136"/>
    </source>
</evidence>
<evidence type="ECO:0000256" key="1">
    <source>
        <dbReference type="ARBA" id="ARBA00004571"/>
    </source>
</evidence>
<evidence type="ECO:0000256" key="5">
    <source>
        <dbReference type="ARBA" id="ARBA00022692"/>
    </source>
</evidence>
<dbReference type="SUPFAM" id="SSF56935">
    <property type="entry name" value="Porins"/>
    <property type="match status" value="1"/>
</dbReference>
<evidence type="ECO:0000256" key="7">
    <source>
        <dbReference type="ARBA" id="ARBA00023077"/>
    </source>
</evidence>
<keyword evidence="9" id="KW-0675">Receptor</keyword>
<evidence type="ECO:0000256" key="2">
    <source>
        <dbReference type="ARBA" id="ARBA00008143"/>
    </source>
</evidence>
<reference evidence="18" key="2">
    <citation type="submission" date="2012-05" db="EMBL/GenBank/DDBJ databases">
        <authorList>
            <person name="Park J.-H."/>
            <person name="Zylstra G.J."/>
            <person name="Chae J.-C."/>
        </authorList>
    </citation>
    <scope>NUCLEOTIDE SEQUENCE</scope>
    <source>
        <strain evidence="18">AP103</strain>
    </source>
</reference>
<sequence>MGSHQLGAFASALIAVFSSGAAQAQAAAAAGPSKTFTLGTVEVIGTAESDATALTTETVDVEQMLALHRDDLAEALDLVPGVALQNLGQRRERLIALRGFSSRQVPLFIDGVPVYVPYDGNVDLARFGIDYVSEIVVSKGLGSLLYGPNALGGAINVISRKPTAPLEIFARASAEFDDDFGDIEQRGSVSVGGARGAWYGNFTVSHADSEGYRLSDDFRRQGPLPLNASPSNHEDGGARDNADSRDTVISAKIGFVPNADNEFALSYYRQQGDKNDPLYSSNYLNQYACDADNDPSTPDTNCSRPDGVALRYWQWPYWNKESFYFVARNAVTSQGALRWRLFHDSFKNSLESFRNASYTYETGTLPGYVFYGSQYDDYTYGGGADFEWRWSDLHTTRIASHYRQDVHRESQRQPALPEQRLEIPTYDVAIEHEWKLTPQLTLTPGYSFLRQPGRTVQIYDSRSQTFNPQSVDDADAHNAQIIGTWRLDDSQSFVAGVSRKTRFPTLKDRFSGGLGTVRPNPALKREIADHYEIGYELRRERWGGRIALFQSELDDAIQSVTLLTPPAPAEPPCPNSTTTCTQLQNVGKQRHRGVELSATATPIDALTLIAQANFVDIDNRGQNSAVKITGTPDAIYRLRADWNLLPQWRLRLDAQHEADRFSNSTGTRVAESFTVANAFLRFSPVTSVGIDIGVRNLTDELYAYDEGYYEAGRTWLAQVDYRY</sequence>
<dbReference type="Proteomes" id="UP000003704">
    <property type="component" value="Unassembled WGS sequence"/>
</dbReference>
<evidence type="ECO:0000256" key="3">
    <source>
        <dbReference type="ARBA" id="ARBA00022448"/>
    </source>
</evidence>
<evidence type="ECO:0000256" key="11">
    <source>
        <dbReference type="PROSITE-ProRule" id="PRU01360"/>
    </source>
</evidence>
<keyword evidence="5 11" id="KW-0812">Transmembrane</keyword>
<dbReference type="GO" id="GO:0009279">
    <property type="term" value="C:cell outer membrane"/>
    <property type="evidence" value="ECO:0007669"/>
    <property type="project" value="UniProtKB-SubCell"/>
</dbReference>
<dbReference type="EMBL" id="AKGD01000001">
    <property type="protein sequence ID" value="EIT69967.1"/>
    <property type="molecule type" value="Genomic_DNA"/>
</dbReference>
<dbReference type="PANTHER" id="PTHR30069:SF29">
    <property type="entry name" value="HEMOGLOBIN AND HEMOGLOBIN-HAPTOGLOBIN-BINDING PROTEIN 1-RELATED"/>
    <property type="match status" value="1"/>
</dbReference>
<feature type="domain" description="TonB-dependent receptor-like beta-barrel" evidence="15">
    <location>
        <begin position="271"/>
        <end position="697"/>
    </location>
</feature>
<feature type="region of interest" description="Disordered" evidence="13">
    <location>
        <begin position="219"/>
        <end position="243"/>
    </location>
</feature>
<evidence type="ECO:0000256" key="9">
    <source>
        <dbReference type="ARBA" id="ARBA00023170"/>
    </source>
</evidence>
<dbReference type="InterPro" id="IPR039426">
    <property type="entry name" value="TonB-dep_rcpt-like"/>
</dbReference>
<dbReference type="EMBL" id="AKGD01000001">
    <property type="protein sequence ID" value="EIT70154.1"/>
    <property type="molecule type" value="Genomic_DNA"/>
</dbReference>
<evidence type="ECO:0000256" key="10">
    <source>
        <dbReference type="ARBA" id="ARBA00023237"/>
    </source>
</evidence>
<evidence type="ECO:0008006" key="20">
    <source>
        <dbReference type="Google" id="ProtNLM"/>
    </source>
</evidence>
<dbReference type="GO" id="GO:0015344">
    <property type="term" value="F:siderophore uptake transmembrane transporter activity"/>
    <property type="evidence" value="ECO:0007669"/>
    <property type="project" value="TreeGrafter"/>
</dbReference>
<keyword evidence="6 14" id="KW-0732">Signal</keyword>
<protein>
    <recommendedName>
        <fullName evidence="20">TonB-dependent receptor</fullName>
    </recommendedName>
</protein>
<keyword evidence="3 11" id="KW-0813">Transport</keyword>
<evidence type="ECO:0000259" key="16">
    <source>
        <dbReference type="Pfam" id="PF07715"/>
    </source>
</evidence>
<reference evidence="18 19" key="1">
    <citation type="journal article" date="2012" name="J. Bacteriol.">
        <title>Genome Sequence of n-Alkane-Degrading Hydrocarboniphaga effusa Strain AP103T (ATCC BAA-332T).</title>
        <authorList>
            <person name="Chang H.K."/>
            <person name="Zylstra G.J."/>
            <person name="Chae J.C."/>
        </authorList>
    </citation>
    <scope>NUCLEOTIDE SEQUENCE [LARGE SCALE GENOMIC DNA]</scope>
    <source>
        <strain evidence="18 19">AP103</strain>
    </source>
</reference>
<name>I7ZE34_9GAMM</name>
<comment type="similarity">
    <text evidence="2">Belongs to the TonB-dependent receptor family. Hemoglobin/haptoglobin binding protein subfamily.</text>
</comment>
<feature type="chain" id="PRO_5007674513" description="TonB-dependent receptor" evidence="14">
    <location>
        <begin position="25"/>
        <end position="723"/>
    </location>
</feature>
<evidence type="ECO:0000313" key="18">
    <source>
        <dbReference type="EMBL" id="EIT70154.1"/>
    </source>
</evidence>
<dbReference type="InterPro" id="IPR037066">
    <property type="entry name" value="Plug_dom_sf"/>
</dbReference>
<keyword evidence="19" id="KW-1185">Reference proteome</keyword>
<dbReference type="STRING" id="1172194.WQQ_01040"/>
<dbReference type="InterPro" id="IPR012910">
    <property type="entry name" value="Plug_dom"/>
</dbReference>
<keyword evidence="10 11" id="KW-0998">Cell outer membrane</keyword>
<dbReference type="CDD" id="cd01347">
    <property type="entry name" value="ligand_gated_channel"/>
    <property type="match status" value="1"/>
</dbReference>
<evidence type="ECO:0000313" key="17">
    <source>
        <dbReference type="EMBL" id="EIT69967.1"/>
    </source>
</evidence>
<dbReference type="Pfam" id="PF07715">
    <property type="entry name" value="Plug"/>
    <property type="match status" value="1"/>
</dbReference>
<dbReference type="Gene3D" id="2.40.170.20">
    <property type="entry name" value="TonB-dependent receptor, beta-barrel domain"/>
    <property type="match status" value="1"/>
</dbReference>
<dbReference type="PANTHER" id="PTHR30069">
    <property type="entry name" value="TONB-DEPENDENT OUTER MEMBRANE RECEPTOR"/>
    <property type="match status" value="1"/>
</dbReference>
<keyword evidence="4 11" id="KW-1134">Transmembrane beta strand</keyword>
<dbReference type="Pfam" id="PF00593">
    <property type="entry name" value="TonB_dep_Rec_b-barrel"/>
    <property type="match status" value="1"/>
</dbReference>
<accession>I7ZE34</accession>
<proteinExistence type="inferred from homology"/>
<dbReference type="AlphaFoldDB" id="I7ZE34"/>
<dbReference type="GO" id="GO:0044718">
    <property type="term" value="P:siderophore transmembrane transport"/>
    <property type="evidence" value="ECO:0007669"/>
    <property type="project" value="TreeGrafter"/>
</dbReference>
<evidence type="ECO:0000313" key="19">
    <source>
        <dbReference type="Proteomes" id="UP000003704"/>
    </source>
</evidence>
<evidence type="ECO:0000256" key="14">
    <source>
        <dbReference type="SAM" id="SignalP"/>
    </source>
</evidence>